<dbReference type="Proteomes" id="UP000245383">
    <property type="component" value="Unassembled WGS sequence"/>
</dbReference>
<dbReference type="AlphaFoldDB" id="A0A2T9YLG0"/>
<keyword evidence="2" id="KW-1185">Reference proteome</keyword>
<proteinExistence type="predicted"/>
<dbReference type="OrthoDB" id="2571149at2759"/>
<comment type="caution">
    <text evidence="1">The sequence shown here is derived from an EMBL/GenBank/DDBJ whole genome shotgun (WGS) entry which is preliminary data.</text>
</comment>
<sequence>MNQSILKRAVGAPVKIYSKIPEHRAEIFRIYRGLVKSSKKINDSVISDFLTSWIRERFRFNRHLNAKQKLQTGINNGLKAQITIEKAIEQQNEQVELLQDTPKHKKSGINKVGKELEFLADNAYGRRGRVYYIIEKIKEKSSEGKITRFLKDIRPLPSIKKDPQPCYAIKFDERVYSIPDTYKELAESVKQRQEMAKIKRGRSRDNKQNIRTISEKHKVFNVVTSSNIRFYRIKGNTQPNWLSVLIKRLTLRKDRAFRSIQDLEEIFCDMREEEAFLARLGVHDHGYLPEIKKTIDILSQRIKTITHKNFS</sequence>
<dbReference type="EMBL" id="MBFR01000138">
    <property type="protein sequence ID" value="PVU93114.1"/>
    <property type="molecule type" value="Genomic_DNA"/>
</dbReference>
<evidence type="ECO:0000313" key="1">
    <source>
        <dbReference type="EMBL" id="PVU93114.1"/>
    </source>
</evidence>
<name>A0A2T9YLG0_9FUNG</name>
<protein>
    <submittedName>
        <fullName evidence="1">Uncharacterized protein</fullName>
    </submittedName>
</protein>
<gene>
    <name evidence="1" type="ORF">BB561_003455</name>
</gene>
<accession>A0A2T9YLG0</accession>
<evidence type="ECO:0000313" key="2">
    <source>
        <dbReference type="Proteomes" id="UP000245383"/>
    </source>
</evidence>
<organism evidence="1 2">
    <name type="scientific">Smittium simulii</name>
    <dbReference type="NCBI Taxonomy" id="133385"/>
    <lineage>
        <taxon>Eukaryota</taxon>
        <taxon>Fungi</taxon>
        <taxon>Fungi incertae sedis</taxon>
        <taxon>Zoopagomycota</taxon>
        <taxon>Kickxellomycotina</taxon>
        <taxon>Harpellomycetes</taxon>
        <taxon>Harpellales</taxon>
        <taxon>Legeriomycetaceae</taxon>
        <taxon>Smittium</taxon>
    </lineage>
</organism>
<reference evidence="1 2" key="1">
    <citation type="journal article" date="2018" name="MBio">
        <title>Comparative Genomics Reveals the Core Gene Toolbox for the Fungus-Insect Symbiosis.</title>
        <authorList>
            <person name="Wang Y."/>
            <person name="Stata M."/>
            <person name="Wang W."/>
            <person name="Stajich J.E."/>
            <person name="White M.M."/>
            <person name="Moncalvo J.M."/>
        </authorList>
    </citation>
    <scope>NUCLEOTIDE SEQUENCE [LARGE SCALE GENOMIC DNA]</scope>
    <source>
        <strain evidence="1 2">SWE-8-4</strain>
    </source>
</reference>